<feature type="compositionally biased region" description="Basic and acidic residues" evidence="1">
    <location>
        <begin position="128"/>
        <end position="142"/>
    </location>
</feature>
<feature type="transmembrane region" description="Helical" evidence="2">
    <location>
        <begin position="12"/>
        <end position="40"/>
    </location>
</feature>
<accession>A0A1G2QKP7</accession>
<evidence type="ECO:0000256" key="1">
    <source>
        <dbReference type="SAM" id="MobiDB-lite"/>
    </source>
</evidence>
<comment type="caution">
    <text evidence="3">The sequence shown here is derived from an EMBL/GenBank/DDBJ whole genome shotgun (WGS) entry which is preliminary data.</text>
</comment>
<feature type="region of interest" description="Disordered" evidence="1">
    <location>
        <begin position="113"/>
        <end position="148"/>
    </location>
</feature>
<keyword evidence="2" id="KW-0472">Membrane</keyword>
<dbReference type="EMBL" id="MHTL01000005">
    <property type="protein sequence ID" value="OHA60973.1"/>
    <property type="molecule type" value="Genomic_DNA"/>
</dbReference>
<name>A0A1G2QKP7_9BACT</name>
<dbReference type="AlphaFoldDB" id="A0A1G2QKP7"/>
<evidence type="ECO:0000256" key="2">
    <source>
        <dbReference type="SAM" id="Phobius"/>
    </source>
</evidence>
<reference evidence="3 4" key="1">
    <citation type="journal article" date="2016" name="Nat. Commun.">
        <title>Thousands of microbial genomes shed light on interconnected biogeochemical processes in an aquifer system.</title>
        <authorList>
            <person name="Anantharaman K."/>
            <person name="Brown C.T."/>
            <person name="Hug L.A."/>
            <person name="Sharon I."/>
            <person name="Castelle C.J."/>
            <person name="Probst A.J."/>
            <person name="Thomas B.C."/>
            <person name="Singh A."/>
            <person name="Wilkins M.J."/>
            <person name="Karaoz U."/>
            <person name="Brodie E.L."/>
            <person name="Williams K.H."/>
            <person name="Hubbard S.S."/>
            <person name="Banfield J.F."/>
        </authorList>
    </citation>
    <scope>NUCLEOTIDE SEQUENCE [LARGE SCALE GENOMIC DNA]</scope>
</reference>
<gene>
    <name evidence="3" type="ORF">A2569_03240</name>
</gene>
<protein>
    <submittedName>
        <fullName evidence="3">Uncharacterized protein</fullName>
    </submittedName>
</protein>
<keyword evidence="2" id="KW-1133">Transmembrane helix</keyword>
<dbReference type="Proteomes" id="UP000177090">
    <property type="component" value="Unassembled WGS sequence"/>
</dbReference>
<sequence>MKKETLHKERLQIMAIFGTSGIALFLLGATAVVVFGWYLILEGIVYAKRVQSARKNNVLIPSPIPLVLRILLASVTLLVAEAVLWNTYVGGVATTAIGYENEAQHQEDKAVKESQLPSVSEMDQVRAQQKERAEAGRHKEALENYSSAMKKEAEKIRQRSLSTTVESVTPEGQ</sequence>
<organism evidence="3 4">
    <name type="scientific">Candidatus Vogelbacteria bacterium RIFOXYD1_FULL_51_18</name>
    <dbReference type="NCBI Taxonomy" id="1802440"/>
    <lineage>
        <taxon>Bacteria</taxon>
        <taxon>Candidatus Vogeliibacteriota</taxon>
    </lineage>
</organism>
<evidence type="ECO:0000313" key="4">
    <source>
        <dbReference type="Proteomes" id="UP000177090"/>
    </source>
</evidence>
<keyword evidence="2" id="KW-0812">Transmembrane</keyword>
<proteinExistence type="predicted"/>
<evidence type="ECO:0000313" key="3">
    <source>
        <dbReference type="EMBL" id="OHA60973.1"/>
    </source>
</evidence>
<feature type="transmembrane region" description="Helical" evidence="2">
    <location>
        <begin position="60"/>
        <end position="80"/>
    </location>
</feature>